<dbReference type="Pfam" id="PF05485">
    <property type="entry name" value="THAP"/>
    <property type="match status" value="1"/>
</dbReference>
<evidence type="ECO:0000313" key="5">
    <source>
        <dbReference type="EMBL" id="CAB4016471.1"/>
    </source>
</evidence>
<dbReference type="OrthoDB" id="2441813at2759"/>
<evidence type="ECO:0000256" key="4">
    <source>
        <dbReference type="ARBA" id="ARBA00023125"/>
    </source>
</evidence>
<proteinExistence type="predicted"/>
<dbReference type="AlphaFoldDB" id="A0A7D9IQL8"/>
<keyword evidence="2" id="KW-0863">Zinc-finger</keyword>
<reference evidence="5" key="1">
    <citation type="submission" date="2020-04" db="EMBL/GenBank/DDBJ databases">
        <authorList>
            <person name="Alioto T."/>
            <person name="Alioto T."/>
            <person name="Gomez Garrido J."/>
        </authorList>
    </citation>
    <scope>NUCLEOTIDE SEQUENCE</scope>
    <source>
        <strain evidence="5">A484AB</strain>
    </source>
</reference>
<dbReference type="EMBL" id="CACRXK020009129">
    <property type="protein sequence ID" value="CAB4016471.1"/>
    <property type="molecule type" value="Genomic_DNA"/>
</dbReference>
<gene>
    <name evidence="5" type="ORF">PACLA_8A014429</name>
</gene>
<sequence length="675" mass="77801">QPLGDSEFTFHRKEEARNGWINAILRTRQLDANLKTQIENNNIHICESHFKEEYIENFSKRKSLQTGSIPTENLPVKSFDHLSTSFTSAPRKEPAPRHVSQETTIIYASLDKFDAYLKKAGRYPYFQGWNWFKEGNNTVIEFKESEYLIAKFSVRVESTLNYAVLVYGWALPNDHPIYVSNERSLQCCNFKTLCNEIVSLGICKGTLFSLKSSKSVKTQLVPLLPNDPSPQYRTVEYCRALSCRVLVSSILSDSKQLQCESCSRESNSNVEQLIATQQKKALNEQSNFEQRVSWIKTVFDKHSGRLIGFVDLGDPNINYSTFDKIEPATHVLAFYVRGITTKLQFMLGYFFTRDVVSYQLMPLFWRGVAILQLKANLNVIAAVSDGASPNRKFYQLHIYIGKNCLLNSGSGLESRCMWNNDQFLLWNYISDLYYSDLELGIHQLPKLTIEHIMLTSYSKMRVNLAAQILSNRMAQALIRSYPEGEANETARFCKLMNDFFDCLNVRAYNEATCKRNVLLGPYRSQDDKRFEWLVNTFLQYFHDWKKAVETRPGNFLPTAQAKMFISQQTYEGLQITVHSTFETVKFLLSQGVDSVLTERFQQDPLEEYFGNQRQKGRRSDNPDASQFAYNDRALDVQRNIVPIKAGNTGKRSAEKSRWNDIIEEPLNKAKKTKKK</sequence>
<dbReference type="Pfam" id="PF21788">
    <property type="entry name" value="TNP-like_GBD"/>
    <property type="match status" value="1"/>
</dbReference>
<keyword evidence="1" id="KW-0479">Metal-binding</keyword>
<comment type="caution">
    <text evidence="5">The sequence shown here is derived from an EMBL/GenBank/DDBJ whole genome shotgun (WGS) entry which is preliminary data.</text>
</comment>
<dbReference type="InterPro" id="IPR006612">
    <property type="entry name" value="THAP_Znf"/>
</dbReference>
<evidence type="ECO:0000313" key="6">
    <source>
        <dbReference type="Proteomes" id="UP001152795"/>
    </source>
</evidence>
<name>A0A7D9IQL8_PARCT</name>
<keyword evidence="4" id="KW-0238">DNA-binding</keyword>
<evidence type="ECO:0000256" key="3">
    <source>
        <dbReference type="ARBA" id="ARBA00022833"/>
    </source>
</evidence>
<dbReference type="GO" id="GO:0003677">
    <property type="term" value="F:DNA binding"/>
    <property type="evidence" value="ECO:0007669"/>
    <property type="project" value="UniProtKB-UniRule"/>
</dbReference>
<organism evidence="5 6">
    <name type="scientific">Paramuricea clavata</name>
    <name type="common">Red gorgonian</name>
    <name type="synonym">Violescent sea-whip</name>
    <dbReference type="NCBI Taxonomy" id="317549"/>
    <lineage>
        <taxon>Eukaryota</taxon>
        <taxon>Metazoa</taxon>
        <taxon>Cnidaria</taxon>
        <taxon>Anthozoa</taxon>
        <taxon>Octocorallia</taxon>
        <taxon>Malacalcyonacea</taxon>
        <taxon>Plexauridae</taxon>
        <taxon>Paramuricea</taxon>
    </lineage>
</organism>
<dbReference type="Pfam" id="PF21787">
    <property type="entry name" value="TNP-like_RNaseH_N"/>
    <property type="match status" value="1"/>
</dbReference>
<dbReference type="InterPro" id="IPR048365">
    <property type="entry name" value="TNP-like_RNaseH_N"/>
</dbReference>
<keyword evidence="6" id="KW-1185">Reference proteome</keyword>
<accession>A0A7D9IQL8</accession>
<protein>
    <submittedName>
        <fullName evidence="5">Transposable element P transposase</fullName>
    </submittedName>
</protein>
<dbReference type="PROSITE" id="PS50950">
    <property type="entry name" value="ZF_THAP"/>
    <property type="match status" value="1"/>
</dbReference>
<evidence type="ECO:0000256" key="2">
    <source>
        <dbReference type="ARBA" id="ARBA00022771"/>
    </source>
</evidence>
<dbReference type="InterPro" id="IPR048366">
    <property type="entry name" value="TNP-like_GBD"/>
</dbReference>
<keyword evidence="3" id="KW-0862">Zinc</keyword>
<evidence type="ECO:0000256" key="1">
    <source>
        <dbReference type="ARBA" id="ARBA00022723"/>
    </source>
</evidence>
<dbReference type="Proteomes" id="UP001152795">
    <property type="component" value="Unassembled WGS sequence"/>
</dbReference>
<dbReference type="GO" id="GO:0008270">
    <property type="term" value="F:zinc ion binding"/>
    <property type="evidence" value="ECO:0007669"/>
    <property type="project" value="UniProtKB-KW"/>
</dbReference>
<feature type="non-terminal residue" evidence="5">
    <location>
        <position position="675"/>
    </location>
</feature>